<dbReference type="KEGG" id="mic:Mic7113_6084"/>
<sequence length="131" mass="14268">MQQLFSTVWGALGKRILVFGLMGLLSVSGLFIFANQPALAGQPLQVQQHIISQAGSKSVNRAYTQTEGLGLPDAPPQESYDEVTEEVSSNPKQGLEEIYEEDLKDYKKENAKDSGILEGAKDLVNKVTGKE</sequence>
<dbReference type="OrthoDB" id="583315at2"/>
<proteinExistence type="predicted"/>
<evidence type="ECO:0000313" key="4">
    <source>
        <dbReference type="Proteomes" id="UP000010471"/>
    </source>
</evidence>
<dbReference type="RefSeq" id="WP_015185810.1">
    <property type="nucleotide sequence ID" value="NC_019738.1"/>
</dbReference>
<dbReference type="eggNOG" id="ENOG50339YF">
    <property type="taxonomic scope" value="Bacteria"/>
</dbReference>
<gene>
    <name evidence="3" type="ORF">Mic7113_6084</name>
</gene>
<keyword evidence="4" id="KW-1185">Reference proteome</keyword>
<keyword evidence="2" id="KW-0812">Transmembrane</keyword>
<feature type="transmembrane region" description="Helical" evidence="2">
    <location>
        <begin position="16"/>
        <end position="34"/>
    </location>
</feature>
<dbReference type="HOGENOM" id="CLU_2142330_0_0_3"/>
<evidence type="ECO:0000256" key="1">
    <source>
        <dbReference type="SAM" id="MobiDB-lite"/>
    </source>
</evidence>
<name>K9WPF1_9CYAN</name>
<accession>K9WPF1</accession>
<dbReference type="Proteomes" id="UP000010471">
    <property type="component" value="Chromosome"/>
</dbReference>
<protein>
    <submittedName>
        <fullName evidence="3">Uncharacterized protein</fullName>
    </submittedName>
</protein>
<keyword evidence="2" id="KW-1133">Transmembrane helix</keyword>
<reference evidence="3 4" key="1">
    <citation type="submission" date="2012-06" db="EMBL/GenBank/DDBJ databases">
        <title>Finished chromosome of genome of Microcoleus sp. PCC 7113.</title>
        <authorList>
            <consortium name="US DOE Joint Genome Institute"/>
            <person name="Gugger M."/>
            <person name="Coursin T."/>
            <person name="Rippka R."/>
            <person name="Tandeau De Marsac N."/>
            <person name="Huntemann M."/>
            <person name="Wei C.-L."/>
            <person name="Han J."/>
            <person name="Detter J.C."/>
            <person name="Han C."/>
            <person name="Tapia R."/>
            <person name="Chen A."/>
            <person name="Kyrpides N."/>
            <person name="Mavromatis K."/>
            <person name="Markowitz V."/>
            <person name="Szeto E."/>
            <person name="Ivanova N."/>
            <person name="Pagani I."/>
            <person name="Pati A."/>
            <person name="Goodwin L."/>
            <person name="Nordberg H.P."/>
            <person name="Cantor M.N."/>
            <person name="Hua S.X."/>
            <person name="Woyke T."/>
            <person name="Kerfeld C.A."/>
        </authorList>
    </citation>
    <scope>NUCLEOTIDE SEQUENCE [LARGE SCALE GENOMIC DNA]</scope>
    <source>
        <strain evidence="3 4">PCC 7113</strain>
    </source>
</reference>
<evidence type="ECO:0000313" key="3">
    <source>
        <dbReference type="EMBL" id="AFZ21681.1"/>
    </source>
</evidence>
<feature type="region of interest" description="Disordered" evidence="1">
    <location>
        <begin position="65"/>
        <end position="95"/>
    </location>
</feature>
<dbReference type="AlphaFoldDB" id="K9WPF1"/>
<keyword evidence="2" id="KW-0472">Membrane</keyword>
<dbReference type="EMBL" id="CP003630">
    <property type="protein sequence ID" value="AFZ21681.1"/>
    <property type="molecule type" value="Genomic_DNA"/>
</dbReference>
<evidence type="ECO:0000256" key="2">
    <source>
        <dbReference type="SAM" id="Phobius"/>
    </source>
</evidence>
<organism evidence="3 4">
    <name type="scientific">Allocoleopsis franciscana PCC 7113</name>
    <dbReference type="NCBI Taxonomy" id="1173027"/>
    <lineage>
        <taxon>Bacteria</taxon>
        <taxon>Bacillati</taxon>
        <taxon>Cyanobacteriota</taxon>
        <taxon>Cyanophyceae</taxon>
        <taxon>Coleofasciculales</taxon>
        <taxon>Coleofasciculaceae</taxon>
        <taxon>Allocoleopsis</taxon>
        <taxon>Allocoleopsis franciscana</taxon>
    </lineage>
</organism>